<feature type="non-terminal residue" evidence="1">
    <location>
        <position position="1"/>
    </location>
</feature>
<reference evidence="1" key="1">
    <citation type="journal article" date="2021" name="Proc. Natl. Acad. Sci. U.S.A.">
        <title>Three genomes in the algal genus Volvox reveal the fate of a haploid sex-determining region after a transition to homothallism.</title>
        <authorList>
            <person name="Yamamoto K."/>
            <person name="Hamaji T."/>
            <person name="Kawai-Toyooka H."/>
            <person name="Matsuzaki R."/>
            <person name="Takahashi F."/>
            <person name="Nishimura Y."/>
            <person name="Kawachi M."/>
            <person name="Noguchi H."/>
            <person name="Minakuchi Y."/>
            <person name="Umen J.G."/>
            <person name="Toyoda A."/>
            <person name="Nozaki H."/>
        </authorList>
    </citation>
    <scope>NUCLEOTIDE SEQUENCE</scope>
    <source>
        <strain evidence="1">NIES-3780</strain>
    </source>
</reference>
<proteinExistence type="predicted"/>
<keyword evidence="2" id="KW-1185">Reference proteome</keyword>
<accession>A0A8J4BT52</accession>
<comment type="caution">
    <text evidence="1">The sequence shown here is derived from an EMBL/GenBank/DDBJ whole genome shotgun (WGS) entry which is preliminary data.</text>
</comment>
<gene>
    <name evidence="1" type="ORF">Vafri_21422</name>
</gene>
<evidence type="ECO:0000313" key="1">
    <source>
        <dbReference type="EMBL" id="GIL68166.1"/>
    </source>
</evidence>
<organism evidence="1 2">
    <name type="scientific">Volvox africanus</name>
    <dbReference type="NCBI Taxonomy" id="51714"/>
    <lineage>
        <taxon>Eukaryota</taxon>
        <taxon>Viridiplantae</taxon>
        <taxon>Chlorophyta</taxon>
        <taxon>core chlorophytes</taxon>
        <taxon>Chlorophyceae</taxon>
        <taxon>CS clade</taxon>
        <taxon>Chlamydomonadales</taxon>
        <taxon>Volvocaceae</taxon>
        <taxon>Volvox</taxon>
    </lineage>
</organism>
<sequence>GVLRYGLLHPAAARRSHHVEGTGTECDGGGGSYGRAGVRGSGLLSVAAGDAGGGEAATTHGRGGGDNREFRRAEVGAAVRSCGPCSLPAELAALPCLRVVVADLQRDHLAVCEALRRMGVDLLLF</sequence>
<name>A0A8J4BT52_9CHLO</name>
<evidence type="ECO:0000313" key="2">
    <source>
        <dbReference type="Proteomes" id="UP000747399"/>
    </source>
</evidence>
<protein>
    <submittedName>
        <fullName evidence="1">Uncharacterized protein</fullName>
    </submittedName>
</protein>
<dbReference type="Proteomes" id="UP000747399">
    <property type="component" value="Unassembled WGS sequence"/>
</dbReference>
<dbReference type="AlphaFoldDB" id="A0A8J4BT52"/>
<dbReference type="EMBL" id="BNCO01000110">
    <property type="protein sequence ID" value="GIL68166.1"/>
    <property type="molecule type" value="Genomic_DNA"/>
</dbReference>